<gene>
    <name evidence="5" type="ORF">GGQ61_004022</name>
</gene>
<dbReference type="PROSITE" id="PS51318">
    <property type="entry name" value="TAT"/>
    <property type="match status" value="1"/>
</dbReference>
<evidence type="ECO:0000256" key="2">
    <source>
        <dbReference type="ARBA" id="ARBA00022801"/>
    </source>
</evidence>
<dbReference type="SUPFAM" id="SSF53474">
    <property type="entry name" value="alpha/beta-Hydrolases"/>
    <property type="match status" value="1"/>
</dbReference>
<dbReference type="Gene3D" id="3.40.50.1820">
    <property type="entry name" value="alpha/beta hydrolase"/>
    <property type="match status" value="1"/>
</dbReference>
<name>A0A840A6S2_9CAUL</name>
<reference evidence="5 6" key="1">
    <citation type="submission" date="2020-08" db="EMBL/GenBank/DDBJ databases">
        <title>Genomic Encyclopedia of Type Strains, Phase IV (KMG-IV): sequencing the most valuable type-strain genomes for metagenomic binning, comparative biology and taxonomic classification.</title>
        <authorList>
            <person name="Goeker M."/>
        </authorList>
    </citation>
    <scope>NUCLEOTIDE SEQUENCE [LARGE SCALE GENOMIC DNA]</scope>
    <source>
        <strain evidence="5 6">DSM 21793</strain>
    </source>
</reference>
<dbReference type="InterPro" id="IPR019826">
    <property type="entry name" value="Carboxylesterase_B_AS"/>
</dbReference>
<evidence type="ECO:0000259" key="4">
    <source>
        <dbReference type="Pfam" id="PF00135"/>
    </source>
</evidence>
<dbReference type="GO" id="GO:0016787">
    <property type="term" value="F:hydrolase activity"/>
    <property type="evidence" value="ECO:0007669"/>
    <property type="project" value="UniProtKB-KW"/>
</dbReference>
<dbReference type="PANTHER" id="PTHR11559">
    <property type="entry name" value="CARBOXYLESTERASE"/>
    <property type="match status" value="1"/>
</dbReference>
<dbReference type="InterPro" id="IPR002018">
    <property type="entry name" value="CarbesteraseB"/>
</dbReference>
<dbReference type="Pfam" id="PF00135">
    <property type="entry name" value="COesterase"/>
    <property type="match status" value="1"/>
</dbReference>
<dbReference type="InterPro" id="IPR029058">
    <property type="entry name" value="AB_hydrolase_fold"/>
</dbReference>
<evidence type="ECO:0000313" key="5">
    <source>
        <dbReference type="EMBL" id="MBB3893280.1"/>
    </source>
</evidence>
<accession>A0A840A6S2</accession>
<keyword evidence="2 3" id="KW-0378">Hydrolase</keyword>
<proteinExistence type="inferred from homology"/>
<dbReference type="PROSITE" id="PS00122">
    <property type="entry name" value="CARBOXYLESTERASE_B_1"/>
    <property type="match status" value="1"/>
</dbReference>
<dbReference type="Proteomes" id="UP000530564">
    <property type="component" value="Unassembled WGS sequence"/>
</dbReference>
<dbReference type="EMBL" id="JACIDK010000008">
    <property type="protein sequence ID" value="MBB3893280.1"/>
    <property type="molecule type" value="Genomic_DNA"/>
</dbReference>
<dbReference type="RefSeq" id="WP_183776688.1">
    <property type="nucleotide sequence ID" value="NZ_JACIDK010000008.1"/>
</dbReference>
<comment type="similarity">
    <text evidence="1 3">Belongs to the type-B carboxylesterase/lipase family.</text>
</comment>
<comment type="caution">
    <text evidence="5">The sequence shown here is derived from an EMBL/GenBank/DDBJ whole genome shotgun (WGS) entry which is preliminary data.</text>
</comment>
<dbReference type="InterPro" id="IPR050309">
    <property type="entry name" value="Type-B_Carboxylest/Lipase"/>
</dbReference>
<evidence type="ECO:0000313" key="6">
    <source>
        <dbReference type="Proteomes" id="UP000530564"/>
    </source>
</evidence>
<dbReference type="AlphaFoldDB" id="A0A840A6S2"/>
<dbReference type="EC" id="3.1.1.-" evidence="3"/>
<protein>
    <recommendedName>
        <fullName evidence="3">Carboxylic ester hydrolase</fullName>
        <ecNumber evidence="3">3.1.1.-</ecNumber>
    </recommendedName>
</protein>
<evidence type="ECO:0000256" key="3">
    <source>
        <dbReference type="RuleBase" id="RU361235"/>
    </source>
</evidence>
<dbReference type="InterPro" id="IPR006311">
    <property type="entry name" value="TAT_signal"/>
</dbReference>
<sequence length="534" mass="56964">MTSDRRQFLAAGGAALGLAAASPVRSAEADLFPIVETAEGKLRGLASGGISVFKGVRYGADSAGANRFRPPQPVAPWSGVRDALDYGNISPQIPGSRRHAYADLILNDLQPGGMGEDCLVLNLWTPDPSRRTKRPVIVRFHGGGFYGGSSNNPGGDGEMLARFGDCVVVTVNHRLSALGYLYLGDDGDFADSGAAGIQDLVAALQWVSRNIEAFGGDPKRVLIVGQSGGGAKVSHLMGMPGAKGLFSSAGVMSGSRLTAMTREEAAQASDQLLTQLGLRRDQIRELQQVPYTTLLAAQAQVEAGDRARGEAPRSFAPVLGAAIPHHPFTPGAPVESRDVPLVVSTALDERAYREVKFDMTWEEVQQRLEKRVGKDAPALLAAYRDEDPKATPFIINARIVSDGSFRLGADIMLERRAAAGGAKTWSYLWTSPSPAFGGRYGAVHGIDVAYSMHDIRFPLAGPTADNLRLADEIASAWVALAASGDPNNPKTPAWAPYDMTDRTTLVFGATTAAVQDPRRYFREYWATRSAARSA</sequence>
<evidence type="ECO:0000256" key="1">
    <source>
        <dbReference type="ARBA" id="ARBA00005964"/>
    </source>
</evidence>
<keyword evidence="6" id="KW-1185">Reference proteome</keyword>
<feature type="domain" description="Carboxylesterase type B" evidence="4">
    <location>
        <begin position="33"/>
        <end position="512"/>
    </location>
</feature>
<organism evidence="5 6">
    <name type="scientific">Phenylobacterium haematophilum</name>
    <dbReference type="NCBI Taxonomy" id="98513"/>
    <lineage>
        <taxon>Bacteria</taxon>
        <taxon>Pseudomonadati</taxon>
        <taxon>Pseudomonadota</taxon>
        <taxon>Alphaproteobacteria</taxon>
        <taxon>Caulobacterales</taxon>
        <taxon>Caulobacteraceae</taxon>
        <taxon>Phenylobacterium</taxon>
    </lineage>
</organism>